<dbReference type="InterPro" id="IPR031629">
    <property type="entry name" value="DpaA_N"/>
</dbReference>
<protein>
    <submittedName>
        <fullName evidence="3">Dipicolinate synthase subunit DpsA</fullName>
    </submittedName>
</protein>
<evidence type="ECO:0000259" key="2">
    <source>
        <dbReference type="Pfam" id="PF16924"/>
    </source>
</evidence>
<feature type="domain" description="Dipicolinate synthase subunit A N-terminal" evidence="2">
    <location>
        <begin position="4"/>
        <end position="118"/>
    </location>
</feature>
<evidence type="ECO:0000313" key="3">
    <source>
        <dbReference type="EMBL" id="MBC8596074.1"/>
    </source>
</evidence>
<gene>
    <name evidence="3" type="primary">dpsA</name>
    <name evidence="3" type="ORF">H8706_04220</name>
</gene>
<keyword evidence="4" id="KW-1185">Reference proteome</keyword>
<dbReference type="NCBIfam" id="NF006162">
    <property type="entry name" value="PRK08306.1"/>
    <property type="match status" value="1"/>
</dbReference>
<dbReference type="Proteomes" id="UP000647416">
    <property type="component" value="Unassembled WGS sequence"/>
</dbReference>
<evidence type="ECO:0000259" key="1">
    <source>
        <dbReference type="Pfam" id="PF02826"/>
    </source>
</evidence>
<dbReference type="Gene3D" id="3.40.50.720">
    <property type="entry name" value="NAD(P)-binding Rossmann-like Domain"/>
    <property type="match status" value="2"/>
</dbReference>
<reference evidence="3" key="1">
    <citation type="submission" date="2020-08" db="EMBL/GenBank/DDBJ databases">
        <title>Genome public.</title>
        <authorList>
            <person name="Liu C."/>
            <person name="Sun Q."/>
        </authorList>
    </citation>
    <scope>NUCLEOTIDE SEQUENCE</scope>
    <source>
        <strain evidence="3">NSJ-50</strain>
    </source>
</reference>
<feature type="domain" description="D-isomer specific 2-hydroxyacid dehydrogenase NAD-binding" evidence="1">
    <location>
        <begin position="146"/>
        <end position="238"/>
    </location>
</feature>
<dbReference type="Pfam" id="PF16924">
    <property type="entry name" value="DpaA_N"/>
    <property type="match status" value="1"/>
</dbReference>
<dbReference type="EMBL" id="JACRTE010000003">
    <property type="protein sequence ID" value="MBC8596074.1"/>
    <property type="molecule type" value="Genomic_DNA"/>
</dbReference>
<evidence type="ECO:0000313" key="4">
    <source>
        <dbReference type="Proteomes" id="UP000647416"/>
    </source>
</evidence>
<dbReference type="AlphaFoldDB" id="A0A926FCR5"/>
<dbReference type="Pfam" id="PF02826">
    <property type="entry name" value="2-Hacid_dh_C"/>
    <property type="match status" value="1"/>
</dbReference>
<sequence length="292" mass="32317">MKNILILGGDMRFITVANLLRGDGFDVSVYGFKKSASFLPDIDFPSNLNEAVERCDAVLTPLPVTKDQITVFAPFATNEIYLDEVLSLMENKPFLCGMASEELKKSARKWGAHLIDYFESEYLTVSNCVPTTEGAVSIAIENTPFTIFGSNALVLGFGRVGRHLSKTLQALGADTYVEARKEADLAWIDALGYKKVPLAKLDNCIQNFDIIFNTVPSIILDAPRLEKLKKGCVIIDLASYPYGADVNFCRENKIKYILASSLPGKFAPQYAGKIIKETVCNLLFEEVFKSEI</sequence>
<comment type="caution">
    <text evidence="3">The sequence shown here is derived from an EMBL/GenBank/DDBJ whole genome shotgun (WGS) entry which is preliminary data.</text>
</comment>
<organism evidence="3 4">
    <name type="scientific">Qingrenia yutianensis</name>
    <dbReference type="NCBI Taxonomy" id="2763676"/>
    <lineage>
        <taxon>Bacteria</taxon>
        <taxon>Bacillati</taxon>
        <taxon>Bacillota</taxon>
        <taxon>Clostridia</taxon>
        <taxon>Eubacteriales</taxon>
        <taxon>Oscillospiraceae</taxon>
        <taxon>Qingrenia</taxon>
    </lineage>
</organism>
<name>A0A926FCR5_9FIRM</name>
<accession>A0A926FCR5</accession>
<dbReference type="InterPro" id="IPR036291">
    <property type="entry name" value="NAD(P)-bd_dom_sf"/>
</dbReference>
<dbReference type="SUPFAM" id="SSF51735">
    <property type="entry name" value="NAD(P)-binding Rossmann-fold domains"/>
    <property type="match status" value="2"/>
</dbReference>
<dbReference type="InterPro" id="IPR006140">
    <property type="entry name" value="D-isomer_DH_NAD-bd"/>
</dbReference>
<dbReference type="RefSeq" id="WP_178347212.1">
    <property type="nucleotide sequence ID" value="NZ_JACRTE010000003.1"/>
</dbReference>
<proteinExistence type="predicted"/>
<dbReference type="GO" id="GO:0051287">
    <property type="term" value="F:NAD binding"/>
    <property type="evidence" value="ECO:0007669"/>
    <property type="project" value="InterPro"/>
</dbReference>